<proteinExistence type="predicted"/>
<keyword evidence="1" id="KW-0496">Mitochondrion</keyword>
<organism evidence="1">
    <name type="scientific">Picea glauca</name>
    <name type="common">White spruce</name>
    <name type="synonym">Pinus glauca</name>
    <dbReference type="NCBI Taxonomy" id="3330"/>
    <lineage>
        <taxon>Eukaryota</taxon>
        <taxon>Viridiplantae</taxon>
        <taxon>Streptophyta</taxon>
        <taxon>Embryophyta</taxon>
        <taxon>Tracheophyta</taxon>
        <taxon>Spermatophyta</taxon>
        <taxon>Pinopsida</taxon>
        <taxon>Pinidae</taxon>
        <taxon>Conifers I</taxon>
        <taxon>Pinales</taxon>
        <taxon>Pinaceae</taxon>
        <taxon>Picea</taxon>
    </lineage>
</organism>
<sequence>MAEPGAPVVSAEEPIDRDRASVAFYPIDRRHCWGTHLSTQHNAHHLVGEGVSY</sequence>
<dbReference type="AlphaFoldDB" id="A0A101M4U7"/>
<protein>
    <submittedName>
        <fullName evidence="1">Uncharacterized protein</fullName>
    </submittedName>
</protein>
<evidence type="ECO:0000313" key="1">
    <source>
        <dbReference type="EMBL" id="KUM50998.1"/>
    </source>
</evidence>
<dbReference type="EMBL" id="LKAM01000001">
    <property type="protein sequence ID" value="KUM50998.1"/>
    <property type="molecule type" value="Genomic_DNA"/>
</dbReference>
<comment type="caution">
    <text evidence="1">The sequence shown here is derived from an EMBL/GenBank/DDBJ whole genome shotgun (WGS) entry which is preliminary data.</text>
</comment>
<name>A0A101M4U7_PICGL</name>
<reference evidence="1" key="1">
    <citation type="journal article" date="2015" name="Genome Biol. Evol.">
        <title>Organellar Genomes of White Spruce (Picea glauca): Assembly and Annotation.</title>
        <authorList>
            <person name="Jackman S.D."/>
            <person name="Warren R.L."/>
            <person name="Gibb E.A."/>
            <person name="Vandervalk B.P."/>
            <person name="Mohamadi H."/>
            <person name="Chu J."/>
            <person name="Raymond A."/>
            <person name="Pleasance S."/>
            <person name="Coope R."/>
            <person name="Wildung M.R."/>
            <person name="Ritland C.E."/>
            <person name="Bousquet J."/>
            <person name="Jones S.J."/>
            <person name="Bohlmann J."/>
            <person name="Birol I."/>
        </authorList>
    </citation>
    <scope>NUCLEOTIDE SEQUENCE [LARGE SCALE GENOMIC DNA]</scope>
    <source>
        <tissue evidence="1">Flushing bud</tissue>
    </source>
</reference>
<gene>
    <name evidence="1" type="ORF">ABT39_MTgene844</name>
</gene>
<geneLocation type="mitochondrion" evidence="1"/>
<accession>A0A101M4U7</accession>